<dbReference type="EMBL" id="CAJVQB010069366">
    <property type="protein sequence ID" value="CAG8842556.1"/>
    <property type="molecule type" value="Genomic_DNA"/>
</dbReference>
<organism evidence="2 3">
    <name type="scientific">Gigaspora margarita</name>
    <dbReference type="NCBI Taxonomy" id="4874"/>
    <lineage>
        <taxon>Eukaryota</taxon>
        <taxon>Fungi</taxon>
        <taxon>Fungi incertae sedis</taxon>
        <taxon>Mucoromycota</taxon>
        <taxon>Glomeromycotina</taxon>
        <taxon>Glomeromycetes</taxon>
        <taxon>Diversisporales</taxon>
        <taxon>Gigasporaceae</taxon>
        <taxon>Gigaspora</taxon>
    </lineage>
</organism>
<feature type="region of interest" description="Disordered" evidence="1">
    <location>
        <begin position="16"/>
        <end position="67"/>
    </location>
</feature>
<sequence>KFRYELTTEWKAKEGIVKDNKQKPQTAEEIADPKSSKKQKVNKENQDPLREGSETGKRKKDKKEETK</sequence>
<comment type="caution">
    <text evidence="2">The sequence shown here is derived from an EMBL/GenBank/DDBJ whole genome shotgun (WGS) entry which is preliminary data.</text>
</comment>
<gene>
    <name evidence="2" type="ORF">GMARGA_LOCUS36049</name>
</gene>
<evidence type="ECO:0000256" key="1">
    <source>
        <dbReference type="SAM" id="MobiDB-lite"/>
    </source>
</evidence>
<reference evidence="2 3" key="1">
    <citation type="submission" date="2021-06" db="EMBL/GenBank/DDBJ databases">
        <authorList>
            <person name="Kallberg Y."/>
            <person name="Tangrot J."/>
            <person name="Rosling A."/>
        </authorList>
    </citation>
    <scope>NUCLEOTIDE SEQUENCE [LARGE SCALE GENOMIC DNA]</scope>
    <source>
        <strain evidence="2 3">120-4 pot B 10/14</strain>
    </source>
</reference>
<dbReference type="Proteomes" id="UP000789901">
    <property type="component" value="Unassembled WGS sequence"/>
</dbReference>
<accession>A0ABN7WYL7</accession>
<feature type="non-terminal residue" evidence="2">
    <location>
        <position position="1"/>
    </location>
</feature>
<feature type="non-terminal residue" evidence="2">
    <location>
        <position position="67"/>
    </location>
</feature>
<name>A0ABN7WYL7_GIGMA</name>
<keyword evidence="3" id="KW-1185">Reference proteome</keyword>
<protein>
    <submittedName>
        <fullName evidence="2">43279_t:CDS:1</fullName>
    </submittedName>
</protein>
<evidence type="ECO:0000313" key="2">
    <source>
        <dbReference type="EMBL" id="CAG8842556.1"/>
    </source>
</evidence>
<proteinExistence type="predicted"/>
<evidence type="ECO:0000313" key="3">
    <source>
        <dbReference type="Proteomes" id="UP000789901"/>
    </source>
</evidence>
<feature type="compositionally biased region" description="Basic and acidic residues" evidence="1">
    <location>
        <begin position="31"/>
        <end position="67"/>
    </location>
</feature>